<dbReference type="InterPro" id="IPR013563">
    <property type="entry name" value="Oligopep_ABC_C"/>
</dbReference>
<keyword evidence="5 7" id="KW-0067">ATP-binding</keyword>
<proteinExistence type="inferred from homology"/>
<dbReference type="GO" id="GO:0005524">
    <property type="term" value="F:ATP binding"/>
    <property type="evidence" value="ECO:0007669"/>
    <property type="project" value="UniProtKB-KW"/>
</dbReference>
<keyword evidence="3" id="KW-0813">Transport</keyword>
<keyword evidence="8" id="KW-1185">Reference proteome</keyword>
<evidence type="ECO:0000256" key="5">
    <source>
        <dbReference type="ARBA" id="ARBA00022840"/>
    </source>
</evidence>
<dbReference type="SMART" id="SM00382">
    <property type="entry name" value="AAA"/>
    <property type="match status" value="1"/>
</dbReference>
<accession>A0ABS6HC58</accession>
<dbReference type="Proteomes" id="UP000689967">
    <property type="component" value="Unassembled WGS sequence"/>
</dbReference>
<dbReference type="InterPro" id="IPR017871">
    <property type="entry name" value="ABC_transporter-like_CS"/>
</dbReference>
<evidence type="ECO:0000313" key="7">
    <source>
        <dbReference type="EMBL" id="MBU8545382.1"/>
    </source>
</evidence>
<dbReference type="InterPro" id="IPR050319">
    <property type="entry name" value="ABC_transp_ATP-bind"/>
</dbReference>
<evidence type="ECO:0000256" key="4">
    <source>
        <dbReference type="ARBA" id="ARBA00022741"/>
    </source>
</evidence>
<dbReference type="InterPro" id="IPR003439">
    <property type="entry name" value="ABC_transporter-like_ATP-bd"/>
</dbReference>
<organism evidence="7 8">
    <name type="scientific">Falsiroseomonas oleicola</name>
    <dbReference type="NCBI Taxonomy" id="2801474"/>
    <lineage>
        <taxon>Bacteria</taxon>
        <taxon>Pseudomonadati</taxon>
        <taxon>Pseudomonadota</taxon>
        <taxon>Alphaproteobacteria</taxon>
        <taxon>Acetobacterales</taxon>
        <taxon>Roseomonadaceae</taxon>
        <taxon>Falsiroseomonas</taxon>
    </lineage>
</organism>
<evidence type="ECO:0000256" key="2">
    <source>
        <dbReference type="ARBA" id="ARBA00005417"/>
    </source>
</evidence>
<dbReference type="PROSITE" id="PS50893">
    <property type="entry name" value="ABC_TRANSPORTER_2"/>
    <property type="match status" value="1"/>
</dbReference>
<dbReference type="PROSITE" id="PS00211">
    <property type="entry name" value="ABC_TRANSPORTER_1"/>
    <property type="match status" value="1"/>
</dbReference>
<comment type="similarity">
    <text evidence="2">Belongs to the ABC transporter superfamily.</text>
</comment>
<protein>
    <submittedName>
        <fullName evidence="7">ABC transporter ATP-binding protein</fullName>
    </submittedName>
</protein>
<evidence type="ECO:0000259" key="6">
    <source>
        <dbReference type="PROSITE" id="PS50893"/>
    </source>
</evidence>
<dbReference type="CDD" id="cd03257">
    <property type="entry name" value="ABC_NikE_OppD_transporters"/>
    <property type="match status" value="1"/>
</dbReference>
<name>A0ABS6HC58_9PROT</name>
<reference evidence="7 8" key="1">
    <citation type="submission" date="2021-01" db="EMBL/GenBank/DDBJ databases">
        <title>Roseomonas sp. nov, a bacterium isolated from an oil production mixture in Yumen Oilfield.</title>
        <authorList>
            <person name="Wu D."/>
        </authorList>
    </citation>
    <scope>NUCLEOTIDE SEQUENCE [LARGE SCALE GENOMIC DNA]</scope>
    <source>
        <strain evidence="7 8">ROY-5-3</strain>
    </source>
</reference>
<dbReference type="NCBIfam" id="TIGR01727">
    <property type="entry name" value="oligo_HPY"/>
    <property type="match status" value="1"/>
</dbReference>
<keyword evidence="4" id="KW-0547">Nucleotide-binding</keyword>
<gene>
    <name evidence="7" type="ORF">JJQ90_16790</name>
</gene>
<dbReference type="RefSeq" id="WP_216877398.1">
    <property type="nucleotide sequence ID" value="NZ_JAERQM010000005.1"/>
</dbReference>
<comment type="subcellular location">
    <subcellularLocation>
        <location evidence="1">Cell membrane</location>
        <topology evidence="1">Peripheral membrane protein</topology>
    </subcellularLocation>
</comment>
<dbReference type="PANTHER" id="PTHR43776:SF7">
    <property type="entry name" value="D,D-DIPEPTIDE TRANSPORT ATP-BINDING PROTEIN DDPF-RELATED"/>
    <property type="match status" value="1"/>
</dbReference>
<feature type="domain" description="ABC transporter" evidence="6">
    <location>
        <begin position="11"/>
        <end position="256"/>
    </location>
</feature>
<dbReference type="Pfam" id="PF08352">
    <property type="entry name" value="oligo_HPY"/>
    <property type="match status" value="1"/>
</dbReference>
<sequence>MSEPVLVVDGLRKHFVAKKGFPTPRTVRVRAVEDISFTIHAGEAFGLVGESGCGKSTAARALLRLIEPDAGTVTWKGENVLTAKGAALKALRRRMQIVFQDPYSSLDPRQSIGAALMEPMHVHGLAEGQEARRRAAALLEEVGLPPAALDRFPHEFSGGQRQRIGIARALTVEPELIVADEPVSALDVSVQAQVLLLMQDLRKRRGLSFLFVSHDLSVVRWFCDRVAVMYLGRIVEEGPAGRVLADPMHPYAQMLRDASPIPDPSRRGVLPRIIGEIPSAANPPPGCPFHPRCVHAMPQCSVQMPAWTAAAGDNQGGVACHLHG</sequence>
<evidence type="ECO:0000256" key="1">
    <source>
        <dbReference type="ARBA" id="ARBA00004202"/>
    </source>
</evidence>
<dbReference type="Pfam" id="PF00005">
    <property type="entry name" value="ABC_tran"/>
    <property type="match status" value="1"/>
</dbReference>
<comment type="caution">
    <text evidence="7">The sequence shown here is derived from an EMBL/GenBank/DDBJ whole genome shotgun (WGS) entry which is preliminary data.</text>
</comment>
<evidence type="ECO:0000313" key="8">
    <source>
        <dbReference type="Proteomes" id="UP000689967"/>
    </source>
</evidence>
<dbReference type="PANTHER" id="PTHR43776">
    <property type="entry name" value="TRANSPORT ATP-BINDING PROTEIN"/>
    <property type="match status" value="1"/>
</dbReference>
<evidence type="ECO:0000256" key="3">
    <source>
        <dbReference type="ARBA" id="ARBA00022448"/>
    </source>
</evidence>
<dbReference type="EMBL" id="JAERQM010000005">
    <property type="protein sequence ID" value="MBU8545382.1"/>
    <property type="molecule type" value="Genomic_DNA"/>
</dbReference>
<dbReference type="InterPro" id="IPR003593">
    <property type="entry name" value="AAA+_ATPase"/>
</dbReference>